<dbReference type="Pfam" id="PF00891">
    <property type="entry name" value="Methyltransf_2"/>
    <property type="match status" value="1"/>
</dbReference>
<proteinExistence type="predicted"/>
<evidence type="ECO:0000259" key="5">
    <source>
        <dbReference type="Pfam" id="PF08100"/>
    </source>
</evidence>
<keyword evidence="3" id="KW-0949">S-adenosyl-L-methionine</keyword>
<dbReference type="Gene3D" id="1.10.10.10">
    <property type="entry name" value="Winged helix-like DNA-binding domain superfamily/Winged helix DNA-binding domain"/>
    <property type="match status" value="1"/>
</dbReference>
<dbReference type="InterPro" id="IPR036388">
    <property type="entry name" value="WH-like_DNA-bd_sf"/>
</dbReference>
<dbReference type="InterPro" id="IPR016461">
    <property type="entry name" value="COMT-like"/>
</dbReference>
<dbReference type="PROSITE" id="PS51683">
    <property type="entry name" value="SAM_OMT_II"/>
    <property type="match status" value="1"/>
</dbReference>
<feature type="domain" description="O-methyltransferase C-terminal" evidence="4">
    <location>
        <begin position="142"/>
        <end position="347"/>
    </location>
</feature>
<comment type="caution">
    <text evidence="6">The sequence shown here is derived from an EMBL/GenBank/DDBJ whole genome shotgun (WGS) entry which is preliminary data.</text>
</comment>
<evidence type="ECO:0000313" key="6">
    <source>
        <dbReference type="EMBL" id="KAK8945286.1"/>
    </source>
</evidence>
<dbReference type="InterPro" id="IPR036390">
    <property type="entry name" value="WH_DNA-bd_sf"/>
</dbReference>
<dbReference type="InterPro" id="IPR001077">
    <property type="entry name" value="COMT_C"/>
</dbReference>
<dbReference type="EMBL" id="JBBWWR010000017">
    <property type="protein sequence ID" value="KAK8945286.1"/>
    <property type="molecule type" value="Genomic_DNA"/>
</dbReference>
<keyword evidence="1" id="KW-0489">Methyltransferase</keyword>
<dbReference type="Pfam" id="PF08100">
    <property type="entry name" value="Dimerisation"/>
    <property type="match status" value="1"/>
</dbReference>
<feature type="domain" description="O-methyltransferase dimerisation" evidence="5">
    <location>
        <begin position="23"/>
        <end position="118"/>
    </location>
</feature>
<sequence length="365" mass="40072">MGSSSDQVQIWAEDEAAYLATLQLVSHHGVAMAVKAAVELDVFNILARSGPGAQLSAGEIAAKIPSCVDPIGAAARLDRVLRFLASHAILRCYFVPETTASEAAERRYGLEPIYRLLHENQDGVSLAPAFLVTRDKASLDSWQYLKDAVLEEIDPFEKANGSRAFDYMAKDARFAGIFNKYMAGVTKLTSEKIVDAYKGFDAISTLVDVGGGVGAMLGMIISKHPHVKGINFDLPHVISSAPVISGVEHVAGDLFVSIPTGDAILLKWILHDWSDEECMQILKNCYRALPISGKAIVVEQILPENPERNDAVRDVYFMDLCMMVSFHHARERSEKEFRALASKAGFAGFNIAAYTMNYHVMEFIK</sequence>
<dbReference type="PIRSF" id="PIRSF005739">
    <property type="entry name" value="O-mtase"/>
    <property type="match status" value="1"/>
</dbReference>
<dbReference type="PANTHER" id="PTHR11746">
    <property type="entry name" value="O-METHYLTRANSFERASE"/>
    <property type="match status" value="1"/>
</dbReference>
<organism evidence="6 7">
    <name type="scientific">Platanthera guangdongensis</name>
    <dbReference type="NCBI Taxonomy" id="2320717"/>
    <lineage>
        <taxon>Eukaryota</taxon>
        <taxon>Viridiplantae</taxon>
        <taxon>Streptophyta</taxon>
        <taxon>Embryophyta</taxon>
        <taxon>Tracheophyta</taxon>
        <taxon>Spermatophyta</taxon>
        <taxon>Magnoliopsida</taxon>
        <taxon>Liliopsida</taxon>
        <taxon>Asparagales</taxon>
        <taxon>Orchidaceae</taxon>
        <taxon>Orchidoideae</taxon>
        <taxon>Orchideae</taxon>
        <taxon>Orchidinae</taxon>
        <taxon>Platanthera</taxon>
    </lineage>
</organism>
<dbReference type="Gene3D" id="3.40.50.150">
    <property type="entry name" value="Vaccinia Virus protein VP39"/>
    <property type="match status" value="1"/>
</dbReference>
<accession>A0ABR2LM57</accession>
<dbReference type="InterPro" id="IPR029063">
    <property type="entry name" value="SAM-dependent_MTases_sf"/>
</dbReference>
<dbReference type="SUPFAM" id="SSF46785">
    <property type="entry name" value="Winged helix' DNA-binding domain"/>
    <property type="match status" value="1"/>
</dbReference>
<protein>
    <submittedName>
        <fullName evidence="6">Caffeic acid 3-O-methyltransferase</fullName>
    </submittedName>
</protein>
<gene>
    <name evidence="6" type="primary">COMT</name>
    <name evidence="6" type="ORF">KSP40_PGU003451</name>
</gene>
<keyword evidence="7" id="KW-1185">Reference proteome</keyword>
<evidence type="ECO:0000259" key="4">
    <source>
        <dbReference type="Pfam" id="PF00891"/>
    </source>
</evidence>
<keyword evidence="2" id="KW-0808">Transferase</keyword>
<evidence type="ECO:0000256" key="2">
    <source>
        <dbReference type="ARBA" id="ARBA00022679"/>
    </source>
</evidence>
<evidence type="ECO:0000313" key="7">
    <source>
        <dbReference type="Proteomes" id="UP001412067"/>
    </source>
</evidence>
<dbReference type="InterPro" id="IPR012967">
    <property type="entry name" value="COMT_dimerisation"/>
</dbReference>
<dbReference type="Proteomes" id="UP001412067">
    <property type="component" value="Unassembled WGS sequence"/>
</dbReference>
<name>A0ABR2LM57_9ASPA</name>
<evidence type="ECO:0000256" key="3">
    <source>
        <dbReference type="ARBA" id="ARBA00022691"/>
    </source>
</evidence>
<evidence type="ECO:0000256" key="1">
    <source>
        <dbReference type="ARBA" id="ARBA00022603"/>
    </source>
</evidence>
<dbReference type="SUPFAM" id="SSF53335">
    <property type="entry name" value="S-adenosyl-L-methionine-dependent methyltransferases"/>
    <property type="match status" value="1"/>
</dbReference>
<reference evidence="6 7" key="1">
    <citation type="journal article" date="2022" name="Nat. Plants">
        <title>Genomes of leafy and leafless Platanthera orchids illuminate the evolution of mycoheterotrophy.</title>
        <authorList>
            <person name="Li M.H."/>
            <person name="Liu K.W."/>
            <person name="Li Z."/>
            <person name="Lu H.C."/>
            <person name="Ye Q.L."/>
            <person name="Zhang D."/>
            <person name="Wang J.Y."/>
            <person name="Li Y.F."/>
            <person name="Zhong Z.M."/>
            <person name="Liu X."/>
            <person name="Yu X."/>
            <person name="Liu D.K."/>
            <person name="Tu X.D."/>
            <person name="Liu B."/>
            <person name="Hao Y."/>
            <person name="Liao X.Y."/>
            <person name="Jiang Y.T."/>
            <person name="Sun W.H."/>
            <person name="Chen J."/>
            <person name="Chen Y.Q."/>
            <person name="Ai Y."/>
            <person name="Zhai J.W."/>
            <person name="Wu S.S."/>
            <person name="Zhou Z."/>
            <person name="Hsiao Y.Y."/>
            <person name="Wu W.L."/>
            <person name="Chen Y.Y."/>
            <person name="Lin Y.F."/>
            <person name="Hsu J.L."/>
            <person name="Li C.Y."/>
            <person name="Wang Z.W."/>
            <person name="Zhao X."/>
            <person name="Zhong W.Y."/>
            <person name="Ma X.K."/>
            <person name="Ma L."/>
            <person name="Huang J."/>
            <person name="Chen G.Z."/>
            <person name="Huang M.Z."/>
            <person name="Huang L."/>
            <person name="Peng D.H."/>
            <person name="Luo Y.B."/>
            <person name="Zou S.Q."/>
            <person name="Chen S.P."/>
            <person name="Lan S."/>
            <person name="Tsai W.C."/>
            <person name="Van de Peer Y."/>
            <person name="Liu Z.J."/>
        </authorList>
    </citation>
    <scope>NUCLEOTIDE SEQUENCE [LARGE SCALE GENOMIC DNA]</scope>
    <source>
        <strain evidence="6">Lor288</strain>
    </source>
</reference>